<keyword evidence="1" id="KW-1133">Transmembrane helix</keyword>
<evidence type="ECO:0000313" key="3">
    <source>
        <dbReference type="Proteomes" id="UP000067598"/>
    </source>
</evidence>
<feature type="non-terminal residue" evidence="2">
    <location>
        <position position="122"/>
    </location>
</feature>
<accession>A0A109DCA4</accession>
<feature type="transmembrane region" description="Helical" evidence="1">
    <location>
        <begin position="43"/>
        <end position="64"/>
    </location>
</feature>
<sequence length="122" mass="13998">MLKLSFSDLQTIILLSENLSLVITCLWEKVIFSPNSTPTMLKYLSLAIAEAIVLAPSFFLLYLSETNSAYTKLFNISHTPIHDMSHMLSIVILFVMIILANKYLKQYHDRSNENKNRDCKIV</sequence>
<protein>
    <submittedName>
        <fullName evidence="2">Uncharacterized protein</fullName>
    </submittedName>
</protein>
<dbReference type="Proteomes" id="UP000067598">
    <property type="component" value="Unassembled WGS sequence"/>
</dbReference>
<gene>
    <name evidence="2" type="ORF">AEL95_10765</name>
</gene>
<keyword evidence="1" id="KW-0812">Transmembrane</keyword>
<feature type="transmembrane region" description="Helical" evidence="1">
    <location>
        <begin position="84"/>
        <end position="104"/>
    </location>
</feature>
<dbReference type="EMBL" id="LJGP01000071">
    <property type="protein sequence ID" value="KWU02788.1"/>
    <property type="molecule type" value="Genomic_DNA"/>
</dbReference>
<comment type="caution">
    <text evidence="2">The sequence shown here is derived from an EMBL/GenBank/DDBJ whole genome shotgun (WGS) entry which is preliminary data.</text>
</comment>
<proteinExistence type="predicted"/>
<evidence type="ECO:0000256" key="1">
    <source>
        <dbReference type="SAM" id="Phobius"/>
    </source>
</evidence>
<reference evidence="2 3" key="1">
    <citation type="journal article" date="2016" name="Microbiology (Mosc.)">
        <title>Comparison of Lactobacillus crispatus isolates from Lactobacillus-dominated vaginal microbiomes with isolates from microbiomes containing bacterial vaginosis-associated bacteria.</title>
        <authorList>
            <person name="Abdelmaksoud A.A."/>
            <person name="Koparde V.N."/>
            <person name="Sheth N.U."/>
            <person name="Serrano M.G."/>
            <person name="Glascock A.L."/>
            <person name="Fettweis J.M."/>
            <person name="Strauss Iii J.F."/>
            <person name="Buck G.A."/>
            <person name="Jefferson K.K."/>
        </authorList>
    </citation>
    <scope>NUCLEOTIDE SEQUENCE [LARGE SCALE GENOMIC DNA]</scope>
    <source>
        <strain evidence="2 3">VMC3</strain>
    </source>
</reference>
<evidence type="ECO:0000313" key="2">
    <source>
        <dbReference type="EMBL" id="KWU02788.1"/>
    </source>
</evidence>
<dbReference type="RefSeq" id="WP_222834511.1">
    <property type="nucleotide sequence ID" value="NZ_LJGP01000071.1"/>
</dbReference>
<organism evidence="2 3">
    <name type="scientific">Lactobacillus crispatus</name>
    <dbReference type="NCBI Taxonomy" id="47770"/>
    <lineage>
        <taxon>Bacteria</taxon>
        <taxon>Bacillati</taxon>
        <taxon>Bacillota</taxon>
        <taxon>Bacilli</taxon>
        <taxon>Lactobacillales</taxon>
        <taxon>Lactobacillaceae</taxon>
        <taxon>Lactobacillus</taxon>
    </lineage>
</organism>
<dbReference type="AlphaFoldDB" id="A0A109DCA4"/>
<keyword evidence="1" id="KW-0472">Membrane</keyword>
<name>A0A109DCA4_9LACO</name>